<name>A0A1X7T1C6_AMPQE</name>
<reference evidence="2" key="1">
    <citation type="submission" date="2017-05" db="UniProtKB">
        <authorList>
            <consortium name="EnsemblMetazoa"/>
        </authorList>
    </citation>
    <scope>IDENTIFICATION</scope>
</reference>
<evidence type="ECO:0000256" key="1">
    <source>
        <dbReference type="SAM" id="MobiDB-lite"/>
    </source>
</evidence>
<accession>A0A1X7T1C6</accession>
<dbReference type="EnsemblMetazoa" id="Aqu2.1.08136_001">
    <property type="protein sequence ID" value="Aqu2.1.08136_001"/>
    <property type="gene ID" value="Aqu2.1.08136"/>
</dbReference>
<evidence type="ECO:0000313" key="2">
    <source>
        <dbReference type="EnsemblMetazoa" id="Aqu2.1.08136_001"/>
    </source>
</evidence>
<dbReference type="InParanoid" id="A0A1X7T1C6"/>
<dbReference type="AlphaFoldDB" id="A0A1X7T1C6"/>
<protein>
    <submittedName>
        <fullName evidence="2">Uncharacterized protein</fullName>
    </submittedName>
</protein>
<organism evidence="2">
    <name type="scientific">Amphimedon queenslandica</name>
    <name type="common">Sponge</name>
    <dbReference type="NCBI Taxonomy" id="400682"/>
    <lineage>
        <taxon>Eukaryota</taxon>
        <taxon>Metazoa</taxon>
        <taxon>Porifera</taxon>
        <taxon>Demospongiae</taxon>
        <taxon>Heteroscleromorpha</taxon>
        <taxon>Haplosclerida</taxon>
        <taxon>Niphatidae</taxon>
        <taxon>Amphimedon</taxon>
    </lineage>
</organism>
<sequence length="20" mass="2213">MRNHIPFSLAGSSHPPYTLS</sequence>
<feature type="region of interest" description="Disordered" evidence="1">
    <location>
        <begin position="1"/>
        <end position="20"/>
    </location>
</feature>
<proteinExistence type="predicted"/>